<protein>
    <recommendedName>
        <fullName evidence="3">Glycoside hydrolase</fullName>
    </recommendedName>
</protein>
<comment type="caution">
    <text evidence="1">The sequence shown here is derived from an EMBL/GenBank/DDBJ whole genome shotgun (WGS) entry which is preliminary data.</text>
</comment>
<organism evidence="1 2">
    <name type="scientific">Paenibacillus xanthanilyticus</name>
    <dbReference type="NCBI Taxonomy" id="1783531"/>
    <lineage>
        <taxon>Bacteria</taxon>
        <taxon>Bacillati</taxon>
        <taxon>Bacillota</taxon>
        <taxon>Bacilli</taxon>
        <taxon>Bacillales</taxon>
        <taxon>Paenibacillaceae</taxon>
        <taxon>Paenibacillus</taxon>
    </lineage>
</organism>
<evidence type="ECO:0000313" key="2">
    <source>
        <dbReference type="Proteomes" id="UP001595715"/>
    </source>
</evidence>
<dbReference type="PANTHER" id="PTHR36848">
    <property type="entry name" value="DNA-BINDING PROTEIN (PUTATIVE SECRETED PROTEIN)-RELATED"/>
    <property type="match status" value="1"/>
</dbReference>
<dbReference type="RefSeq" id="WP_377720087.1">
    <property type="nucleotide sequence ID" value="NZ_JBHSAM010000028.1"/>
</dbReference>
<dbReference type="InterPro" id="IPR053161">
    <property type="entry name" value="Ulvan_degrading_GH"/>
</dbReference>
<accession>A0ABV8K632</accession>
<reference evidence="2" key="1">
    <citation type="journal article" date="2019" name="Int. J. Syst. Evol. Microbiol.">
        <title>The Global Catalogue of Microorganisms (GCM) 10K type strain sequencing project: providing services to taxonomists for standard genome sequencing and annotation.</title>
        <authorList>
            <consortium name="The Broad Institute Genomics Platform"/>
            <consortium name="The Broad Institute Genome Sequencing Center for Infectious Disease"/>
            <person name="Wu L."/>
            <person name="Ma J."/>
        </authorList>
    </citation>
    <scope>NUCLEOTIDE SEQUENCE [LARGE SCALE GENOMIC DNA]</scope>
    <source>
        <strain evidence="2">IBRC-M 10987</strain>
    </source>
</reference>
<keyword evidence="2" id="KW-1185">Reference proteome</keyword>
<evidence type="ECO:0008006" key="3">
    <source>
        <dbReference type="Google" id="ProtNLM"/>
    </source>
</evidence>
<dbReference type="EMBL" id="JBHSAM010000028">
    <property type="protein sequence ID" value="MFC4101471.1"/>
    <property type="molecule type" value="Genomic_DNA"/>
</dbReference>
<sequence>MSRELTFLSFWAINGALDAPRLYGQLDAIRASGFDGVVFHPRRYPDQPPYLSATYFDGVSELILHAKSIGLRFWIYDENGWPSGIAGGEVLRQLPASRCEWIEWREDEGQGRIALGSKQAVNSLDDAATALFIRLTYDGYRLGLQPEAFAHVEGFFSDEVAFLDGHGLTLKTGAAPWDRRLPERYLEQYGEELEPLLPLLFTSGEGADRLRIRYWELLSDLLAESFYQPVAEWCAAHGKRFTAHLKAEEHPYFQLSYSGSCLELLRQVETPAIDALERYPGNDYYPKLARSVAMQQGRGGALAEAMGGGGWGVNPETFEAYALWLAGHGIDTFVIHLQQDRLDTQAIQDWPPSMPAHMTWRDAFPSLLRSVRAKAARLPDLSGDPELLIVLPTRGVMAGFNPREARGMNEHDGSQAPDTEAAAMSLAAVRLVEAVHRSGIHAELSEERTLERDGLLSEGRLHIGHRAYRRVLPADGCMWSDEGLLDRLRRAGVQVMGTDEWQAFAANGHGESATSAIRSAAPVIPPQDEWSVRKLPAANCLPVEWRQLEDGRIGADILIERMGELPGRLEVFLHDRVESLHANGRRMIVKPDGDGFVADLGEGADVELGPSDFVLRLEADPMPLGEPLPAAFIQGRFAINTRSEWTDKDGRQLMTAGPLVLAPIDRLSGRSDMIRGGYPFCGDPVTIAKTIQLPPGACGRLRLAGLRADAAYVRIGGRSGQWCWGPEWTVDLPEDATGEIEIEAMLYPSTYNRYGPHRHIDGDRHLVSPDQFKGIHNFADRPDAPACTLGAQWHAVKWEWDGHIELLVQDDQFQAKAGS</sequence>
<dbReference type="PANTHER" id="PTHR36848:SF2">
    <property type="entry name" value="SECRETED PROTEIN"/>
    <property type="match status" value="1"/>
</dbReference>
<evidence type="ECO:0000313" key="1">
    <source>
        <dbReference type="EMBL" id="MFC4101471.1"/>
    </source>
</evidence>
<name>A0ABV8K632_9BACL</name>
<dbReference type="Proteomes" id="UP001595715">
    <property type="component" value="Unassembled WGS sequence"/>
</dbReference>
<proteinExistence type="predicted"/>
<gene>
    <name evidence="1" type="ORF">ACFOZ8_17650</name>
</gene>